<evidence type="ECO:0000313" key="2">
    <source>
        <dbReference type="EMBL" id="PZO82275.1"/>
    </source>
</evidence>
<name>A0A2W5BGU2_9BACT</name>
<evidence type="ECO:0000256" key="1">
    <source>
        <dbReference type="SAM" id="Phobius"/>
    </source>
</evidence>
<proteinExistence type="predicted"/>
<feature type="transmembrane region" description="Helical" evidence="1">
    <location>
        <begin position="164"/>
        <end position="183"/>
    </location>
</feature>
<feature type="transmembrane region" description="Helical" evidence="1">
    <location>
        <begin position="48"/>
        <end position="65"/>
    </location>
</feature>
<evidence type="ECO:0000313" key="3">
    <source>
        <dbReference type="Proteomes" id="UP000249557"/>
    </source>
</evidence>
<keyword evidence="1" id="KW-1133">Transmembrane helix</keyword>
<protein>
    <submittedName>
        <fullName evidence="2">Uncharacterized protein</fullName>
    </submittedName>
</protein>
<dbReference type="AlphaFoldDB" id="A0A2W5BGU2"/>
<dbReference type="EMBL" id="QFNK01000269">
    <property type="protein sequence ID" value="PZO82275.1"/>
    <property type="molecule type" value="Genomic_DNA"/>
</dbReference>
<reference evidence="2 3" key="1">
    <citation type="submission" date="2017-08" db="EMBL/GenBank/DDBJ databases">
        <title>Infants hospitalized years apart are colonized by the same room-sourced microbial strains.</title>
        <authorList>
            <person name="Brooks B."/>
            <person name="Olm M.R."/>
            <person name="Firek B.A."/>
            <person name="Baker R."/>
            <person name="Thomas B.C."/>
            <person name="Morowitz M.J."/>
            <person name="Banfield J.F."/>
        </authorList>
    </citation>
    <scope>NUCLEOTIDE SEQUENCE [LARGE SCALE GENOMIC DNA]</scope>
    <source>
        <strain evidence="2">S2_018_000_R2_104</strain>
    </source>
</reference>
<feature type="transmembrane region" description="Helical" evidence="1">
    <location>
        <begin position="133"/>
        <end position="152"/>
    </location>
</feature>
<comment type="caution">
    <text evidence="2">The sequence shown here is derived from an EMBL/GenBank/DDBJ whole genome shotgun (WGS) entry which is preliminary data.</text>
</comment>
<organism evidence="2 3">
    <name type="scientific">Micavibrio aeruginosavorus</name>
    <dbReference type="NCBI Taxonomy" id="349221"/>
    <lineage>
        <taxon>Bacteria</taxon>
        <taxon>Pseudomonadati</taxon>
        <taxon>Bdellovibrionota</taxon>
        <taxon>Bdellovibrionia</taxon>
        <taxon>Bdellovibrionales</taxon>
        <taxon>Pseudobdellovibrionaceae</taxon>
        <taxon>Micavibrio</taxon>
    </lineage>
</organism>
<gene>
    <name evidence="2" type="ORF">DI626_10235</name>
</gene>
<feature type="transmembrane region" description="Helical" evidence="1">
    <location>
        <begin position="7"/>
        <end position="25"/>
    </location>
</feature>
<sequence length="231" mass="26502">MKKQTLPIFLWLVIPVLMIIGQIVMENTIDDKVLLARLHSEGGPQETLQEYFIAAALLMGIYSLVKIDWSAQKLVGIVVAIATFGCVYILGEEISWGQHKFGWSTPEFFAAINDQQETNLHNTSHWLDQKPRLLLFIGIVIGGLIVPAMARWKPEKLPAKSRELYPSCTLCVTAAAVLLVYVIEEIFEHIMGHRLFTRMSEVQEAYMYYFIFLYLLDLYKREISKFNADKK</sequence>
<accession>A0A2W5BGU2</accession>
<keyword evidence="1" id="KW-0472">Membrane</keyword>
<feature type="transmembrane region" description="Helical" evidence="1">
    <location>
        <begin position="203"/>
        <end position="219"/>
    </location>
</feature>
<dbReference type="Proteomes" id="UP000249557">
    <property type="component" value="Unassembled WGS sequence"/>
</dbReference>
<keyword evidence="1" id="KW-0812">Transmembrane</keyword>
<feature type="transmembrane region" description="Helical" evidence="1">
    <location>
        <begin position="74"/>
        <end position="91"/>
    </location>
</feature>